<dbReference type="InterPro" id="IPR034660">
    <property type="entry name" value="DinB/YfiT-like"/>
</dbReference>
<dbReference type="SUPFAM" id="SSF109854">
    <property type="entry name" value="DinB/YfiT-like putative metalloenzymes"/>
    <property type="match status" value="1"/>
</dbReference>
<organism evidence="2 3">
    <name type="scientific">Paenibacillus antri</name>
    <dbReference type="NCBI Taxonomy" id="2582848"/>
    <lineage>
        <taxon>Bacteria</taxon>
        <taxon>Bacillati</taxon>
        <taxon>Bacillota</taxon>
        <taxon>Bacilli</taxon>
        <taxon>Bacillales</taxon>
        <taxon>Paenibacillaceae</taxon>
        <taxon>Paenibacillus</taxon>
    </lineage>
</organism>
<name>A0A5R9G091_9BACL</name>
<dbReference type="Gene3D" id="1.20.120.450">
    <property type="entry name" value="dinb family like domain"/>
    <property type="match status" value="1"/>
</dbReference>
<evidence type="ECO:0000313" key="3">
    <source>
        <dbReference type="Proteomes" id="UP000309676"/>
    </source>
</evidence>
<dbReference type="InterPro" id="IPR024775">
    <property type="entry name" value="DinB-like"/>
</dbReference>
<dbReference type="EMBL" id="VCIW01000019">
    <property type="protein sequence ID" value="TLS49747.1"/>
    <property type="molecule type" value="Genomic_DNA"/>
</dbReference>
<gene>
    <name evidence="2" type="ORF">FE782_24070</name>
</gene>
<dbReference type="Proteomes" id="UP000309676">
    <property type="component" value="Unassembled WGS sequence"/>
</dbReference>
<accession>A0A5R9G091</accession>
<protein>
    <submittedName>
        <fullName evidence="2">DinB family protein</fullName>
    </submittedName>
</protein>
<sequence>MPMSAYLFEQLAFVRGQTVKALQDVSEAQAAAVPAGFRNSVLWQAGHIYFVQERFAFSAQGREAEIPEGFAAWFAPGSSPATWADRPPALAELTEMLRDQTKRIVDTWDGRLHEGAPKPYTTSTGITLTATDAFLNFTLYHEGMHFQAIKMYKGLLAKA</sequence>
<reference evidence="2 3" key="1">
    <citation type="submission" date="2019-05" db="EMBL/GenBank/DDBJ databases">
        <authorList>
            <person name="Narsing Rao M.P."/>
            <person name="Li W.J."/>
        </authorList>
    </citation>
    <scope>NUCLEOTIDE SEQUENCE [LARGE SCALE GENOMIC DNA]</scope>
    <source>
        <strain evidence="2 3">SYSU_K30003</strain>
    </source>
</reference>
<dbReference type="Pfam" id="PF12867">
    <property type="entry name" value="DinB_2"/>
    <property type="match status" value="1"/>
</dbReference>
<dbReference type="AlphaFoldDB" id="A0A5R9G091"/>
<feature type="domain" description="DinB-like" evidence="1">
    <location>
        <begin position="10"/>
        <end position="148"/>
    </location>
</feature>
<comment type="caution">
    <text evidence="2">The sequence shown here is derived from an EMBL/GenBank/DDBJ whole genome shotgun (WGS) entry which is preliminary data.</text>
</comment>
<evidence type="ECO:0000313" key="2">
    <source>
        <dbReference type="EMBL" id="TLS49747.1"/>
    </source>
</evidence>
<keyword evidence="3" id="KW-1185">Reference proteome</keyword>
<proteinExistence type="predicted"/>
<evidence type="ECO:0000259" key="1">
    <source>
        <dbReference type="Pfam" id="PF12867"/>
    </source>
</evidence>